<reference evidence="2 3" key="1">
    <citation type="journal article" date="2018" name="Sci. Rep.">
        <title>Genomic signatures of local adaptation to the degree of environmental predictability in rotifers.</title>
        <authorList>
            <person name="Franch-Gras L."/>
            <person name="Hahn C."/>
            <person name="Garcia-Roger E.M."/>
            <person name="Carmona M.J."/>
            <person name="Serra M."/>
            <person name="Gomez A."/>
        </authorList>
    </citation>
    <scope>NUCLEOTIDE SEQUENCE [LARGE SCALE GENOMIC DNA]</scope>
    <source>
        <strain evidence="2">HYR1</strain>
    </source>
</reference>
<keyword evidence="3" id="KW-1185">Reference proteome</keyword>
<dbReference type="AlphaFoldDB" id="A0A3M7Q6Q5"/>
<sequence>MDLNLIDDDQNSPKTSEHVSPNITEIKDQSYSWHEVAFTPIKPENDQVEDIKHQEENNYLPECINQIENENLNSKKIEIEADNPGDTNHNQIRKGTS</sequence>
<feature type="compositionally biased region" description="Polar residues" evidence="1">
    <location>
        <begin position="12"/>
        <end position="21"/>
    </location>
</feature>
<dbReference type="Proteomes" id="UP000276133">
    <property type="component" value="Unassembled WGS sequence"/>
</dbReference>
<accession>A0A3M7Q6Q5</accession>
<feature type="compositionally biased region" description="Polar residues" evidence="1">
    <location>
        <begin position="85"/>
        <end position="97"/>
    </location>
</feature>
<organism evidence="2 3">
    <name type="scientific">Brachionus plicatilis</name>
    <name type="common">Marine rotifer</name>
    <name type="synonym">Brachionus muelleri</name>
    <dbReference type="NCBI Taxonomy" id="10195"/>
    <lineage>
        <taxon>Eukaryota</taxon>
        <taxon>Metazoa</taxon>
        <taxon>Spiralia</taxon>
        <taxon>Gnathifera</taxon>
        <taxon>Rotifera</taxon>
        <taxon>Eurotatoria</taxon>
        <taxon>Monogononta</taxon>
        <taxon>Pseudotrocha</taxon>
        <taxon>Ploima</taxon>
        <taxon>Brachionidae</taxon>
        <taxon>Brachionus</taxon>
    </lineage>
</organism>
<evidence type="ECO:0000313" key="3">
    <source>
        <dbReference type="Proteomes" id="UP000276133"/>
    </source>
</evidence>
<feature type="region of interest" description="Disordered" evidence="1">
    <location>
        <begin position="1"/>
        <end position="21"/>
    </location>
</feature>
<gene>
    <name evidence="2" type="ORF">BpHYR1_014334</name>
</gene>
<feature type="compositionally biased region" description="Acidic residues" evidence="1">
    <location>
        <begin position="1"/>
        <end position="10"/>
    </location>
</feature>
<name>A0A3M7Q6Q5_BRAPC</name>
<comment type="caution">
    <text evidence="2">The sequence shown here is derived from an EMBL/GenBank/DDBJ whole genome shotgun (WGS) entry which is preliminary data.</text>
</comment>
<protein>
    <submittedName>
        <fullName evidence="2">Uncharacterized protein</fullName>
    </submittedName>
</protein>
<feature type="region of interest" description="Disordered" evidence="1">
    <location>
        <begin position="78"/>
        <end position="97"/>
    </location>
</feature>
<dbReference type="EMBL" id="REGN01007157">
    <property type="protein sequence ID" value="RNA07100.1"/>
    <property type="molecule type" value="Genomic_DNA"/>
</dbReference>
<evidence type="ECO:0000256" key="1">
    <source>
        <dbReference type="SAM" id="MobiDB-lite"/>
    </source>
</evidence>
<evidence type="ECO:0000313" key="2">
    <source>
        <dbReference type="EMBL" id="RNA07100.1"/>
    </source>
</evidence>
<proteinExistence type="predicted"/>